<dbReference type="AlphaFoldDB" id="A0A7Y2EBY3"/>
<dbReference type="PANTHER" id="PTHR43592:SF15">
    <property type="entry name" value="CAAX AMINO TERMINAL PROTEASE FAMILY PROTEIN"/>
    <property type="match status" value="1"/>
</dbReference>
<feature type="transmembrane region" description="Helical" evidence="1">
    <location>
        <begin position="193"/>
        <end position="217"/>
    </location>
</feature>
<protein>
    <submittedName>
        <fullName evidence="3">CPBP family intramembrane metalloprotease</fullName>
    </submittedName>
</protein>
<keyword evidence="1" id="KW-1133">Transmembrane helix</keyword>
<dbReference type="Pfam" id="PF02517">
    <property type="entry name" value="Rce1-like"/>
    <property type="match status" value="1"/>
</dbReference>
<comment type="caution">
    <text evidence="3">The sequence shown here is derived from an EMBL/GenBank/DDBJ whole genome shotgun (WGS) entry which is preliminary data.</text>
</comment>
<reference evidence="3 4" key="1">
    <citation type="submission" date="2020-03" db="EMBL/GenBank/DDBJ databases">
        <title>Metabolic flexibility allows generalist bacteria to become dominant in a frequently disturbed ecosystem.</title>
        <authorList>
            <person name="Chen Y.-J."/>
            <person name="Leung P.M."/>
            <person name="Bay S.K."/>
            <person name="Hugenholtz P."/>
            <person name="Kessler A.J."/>
            <person name="Shelley G."/>
            <person name="Waite D.W."/>
            <person name="Cook P.L."/>
            <person name="Greening C."/>
        </authorList>
    </citation>
    <scope>NUCLEOTIDE SEQUENCE [LARGE SCALE GENOMIC DNA]</scope>
    <source>
        <strain evidence="3">SS_bin_28</strain>
    </source>
</reference>
<name>A0A7Y2EBY3_UNCEI</name>
<organism evidence="3 4">
    <name type="scientific">Eiseniibacteriota bacterium</name>
    <dbReference type="NCBI Taxonomy" id="2212470"/>
    <lineage>
        <taxon>Bacteria</taxon>
        <taxon>Candidatus Eiseniibacteriota</taxon>
    </lineage>
</organism>
<evidence type="ECO:0000256" key="1">
    <source>
        <dbReference type="SAM" id="Phobius"/>
    </source>
</evidence>
<dbReference type="EMBL" id="JABDJR010000044">
    <property type="protein sequence ID" value="NNF05368.1"/>
    <property type="molecule type" value="Genomic_DNA"/>
</dbReference>
<feature type="transmembrane region" description="Helical" evidence="1">
    <location>
        <begin position="45"/>
        <end position="63"/>
    </location>
</feature>
<feature type="transmembrane region" description="Helical" evidence="1">
    <location>
        <begin position="6"/>
        <end position="25"/>
    </location>
</feature>
<feature type="domain" description="CAAX prenyl protease 2/Lysostaphin resistance protein A-like" evidence="2">
    <location>
        <begin position="132"/>
        <end position="219"/>
    </location>
</feature>
<evidence type="ECO:0000259" key="2">
    <source>
        <dbReference type="Pfam" id="PF02517"/>
    </source>
</evidence>
<keyword evidence="3" id="KW-0482">Metalloprotease</keyword>
<keyword evidence="1" id="KW-0812">Transmembrane</keyword>
<dbReference type="GO" id="GO:0008237">
    <property type="term" value="F:metallopeptidase activity"/>
    <property type="evidence" value="ECO:0007669"/>
    <property type="project" value="UniProtKB-KW"/>
</dbReference>
<dbReference type="GO" id="GO:0004175">
    <property type="term" value="F:endopeptidase activity"/>
    <property type="evidence" value="ECO:0007669"/>
    <property type="project" value="UniProtKB-ARBA"/>
</dbReference>
<keyword evidence="3" id="KW-0378">Hydrolase</keyword>
<proteinExistence type="predicted"/>
<accession>A0A7Y2EBY3</accession>
<dbReference type="GO" id="GO:0080120">
    <property type="term" value="P:CAAX-box protein maturation"/>
    <property type="evidence" value="ECO:0007669"/>
    <property type="project" value="UniProtKB-ARBA"/>
</dbReference>
<dbReference type="Proteomes" id="UP000547674">
    <property type="component" value="Unassembled WGS sequence"/>
</dbReference>
<gene>
    <name evidence="3" type="ORF">HKN21_01275</name>
</gene>
<dbReference type="PANTHER" id="PTHR43592">
    <property type="entry name" value="CAAX AMINO TERMINAL PROTEASE"/>
    <property type="match status" value="1"/>
</dbReference>
<dbReference type="InterPro" id="IPR003675">
    <property type="entry name" value="Rce1/LyrA-like_dom"/>
</dbReference>
<feature type="transmembrane region" description="Helical" evidence="1">
    <location>
        <begin position="164"/>
        <end position="181"/>
    </location>
</feature>
<evidence type="ECO:0000313" key="4">
    <source>
        <dbReference type="Proteomes" id="UP000547674"/>
    </source>
</evidence>
<sequence>MPTFLDHALILIITVGLPSYALFLWHMRLMRSHGSQRGAVRLQTYRLGVIVPWSLTILVALVWFQRGRLAPDIGLGFEPHLRFWTSAAIVAMIMAYASWQRLTIHDDAEAKKEVMEQLGSVEALLPRTPFELQWFFGVSITAGICEEFLYRGFLMWYLEQLTGPVAAVVISSLLFGIGHAYQGSRGMIQTGLVGLALALLYVFSGSLWLPILLHAFIDINSGLLAYDVLRQGNPSRLGTVAPKPPADPWE</sequence>
<keyword evidence="3" id="KW-0645">Protease</keyword>
<evidence type="ECO:0000313" key="3">
    <source>
        <dbReference type="EMBL" id="NNF05368.1"/>
    </source>
</evidence>
<dbReference type="GO" id="GO:0006508">
    <property type="term" value="P:proteolysis"/>
    <property type="evidence" value="ECO:0007669"/>
    <property type="project" value="UniProtKB-KW"/>
</dbReference>
<keyword evidence="1" id="KW-0472">Membrane</keyword>